<feature type="region of interest" description="Disordered" evidence="1">
    <location>
        <begin position="276"/>
        <end position="387"/>
    </location>
</feature>
<keyword evidence="4" id="KW-1185">Reference proteome</keyword>
<feature type="compositionally biased region" description="Pro residues" evidence="1">
    <location>
        <begin position="377"/>
        <end position="387"/>
    </location>
</feature>
<feature type="compositionally biased region" description="Low complexity" evidence="1">
    <location>
        <begin position="298"/>
        <end position="315"/>
    </location>
</feature>
<evidence type="ECO:0000256" key="1">
    <source>
        <dbReference type="SAM" id="MobiDB-lite"/>
    </source>
</evidence>
<feature type="compositionally biased region" description="Polar residues" evidence="1">
    <location>
        <begin position="240"/>
        <end position="259"/>
    </location>
</feature>
<protein>
    <submittedName>
        <fullName evidence="3">Uncharacterized protein</fullName>
    </submittedName>
</protein>
<accession>A0A067STH1</accession>
<keyword evidence="2" id="KW-0472">Membrane</keyword>
<dbReference type="OrthoDB" id="3265734at2759"/>
<keyword evidence="2" id="KW-1133">Transmembrane helix</keyword>
<gene>
    <name evidence="3" type="ORF">GALMADRAFT_141319</name>
</gene>
<dbReference type="HOGENOM" id="CLU_713804_0_0_1"/>
<dbReference type="STRING" id="685588.A0A067STH1"/>
<dbReference type="EMBL" id="KL142383">
    <property type="protein sequence ID" value="KDR74245.1"/>
    <property type="molecule type" value="Genomic_DNA"/>
</dbReference>
<evidence type="ECO:0000313" key="3">
    <source>
        <dbReference type="EMBL" id="KDR74245.1"/>
    </source>
</evidence>
<reference evidence="4" key="1">
    <citation type="journal article" date="2014" name="Proc. Natl. Acad. Sci. U.S.A.">
        <title>Extensive sampling of basidiomycete genomes demonstrates inadequacy of the white-rot/brown-rot paradigm for wood decay fungi.</title>
        <authorList>
            <person name="Riley R."/>
            <person name="Salamov A.A."/>
            <person name="Brown D.W."/>
            <person name="Nagy L.G."/>
            <person name="Floudas D."/>
            <person name="Held B.W."/>
            <person name="Levasseur A."/>
            <person name="Lombard V."/>
            <person name="Morin E."/>
            <person name="Otillar R."/>
            <person name="Lindquist E.A."/>
            <person name="Sun H."/>
            <person name="LaButti K.M."/>
            <person name="Schmutz J."/>
            <person name="Jabbour D."/>
            <person name="Luo H."/>
            <person name="Baker S.E."/>
            <person name="Pisabarro A.G."/>
            <person name="Walton J.D."/>
            <person name="Blanchette R.A."/>
            <person name="Henrissat B."/>
            <person name="Martin F."/>
            <person name="Cullen D."/>
            <person name="Hibbett D.S."/>
            <person name="Grigoriev I.V."/>
        </authorList>
    </citation>
    <scope>NUCLEOTIDE SEQUENCE [LARGE SCALE GENOMIC DNA]</scope>
    <source>
        <strain evidence="4">CBS 339.88</strain>
    </source>
</reference>
<dbReference type="Gene3D" id="2.60.120.260">
    <property type="entry name" value="Galactose-binding domain-like"/>
    <property type="match status" value="1"/>
</dbReference>
<sequence>MGLLTFDDRDPLVSYSVNGNWKQGGATEEFNATTTFTIYGGATATLTFTGTSVGVYGTIANTGLGAAPQSSYSVDGGPTSTYTGKMLSTIQYRQEFYLNKNLSANEPHTLVVTTVGSGAFFYLDYFLVTPVDGSSTSMSSTSSSSSTTSHTPSSTRSAAKADSTIDTGVRVGIVVLIVGILVVIFVVIMVLRRRRKNALKEKKLDETEIPNLRTLPRSSAPSQITPFPIDRDLAPPPIGNTPNLMPSMLSRNETPQPSSGKGAVMYGRYAPVSLPDADPLASSATSSSSMGWGEKRQQQQQQQLLEEQQQQQRLLVPGTGASGLGSGSSSSSDASYSGYAPAGSAVSSATATATASSTGLVQSASQPEESMYDNSFEPPPPQYGSYV</sequence>
<feature type="compositionally biased region" description="Low complexity" evidence="1">
    <location>
        <begin position="327"/>
        <end position="358"/>
    </location>
</feature>
<feature type="compositionally biased region" description="Low complexity" evidence="1">
    <location>
        <begin position="137"/>
        <end position="157"/>
    </location>
</feature>
<dbReference type="AlphaFoldDB" id="A0A067STH1"/>
<evidence type="ECO:0000313" key="4">
    <source>
        <dbReference type="Proteomes" id="UP000027222"/>
    </source>
</evidence>
<evidence type="ECO:0000256" key="2">
    <source>
        <dbReference type="SAM" id="Phobius"/>
    </source>
</evidence>
<dbReference type="Proteomes" id="UP000027222">
    <property type="component" value="Unassembled WGS sequence"/>
</dbReference>
<feature type="compositionally biased region" description="Polar residues" evidence="1">
    <location>
        <begin position="216"/>
        <end position="225"/>
    </location>
</feature>
<proteinExistence type="predicted"/>
<feature type="region of interest" description="Disordered" evidence="1">
    <location>
        <begin position="213"/>
        <end position="264"/>
    </location>
</feature>
<feature type="region of interest" description="Disordered" evidence="1">
    <location>
        <begin position="137"/>
        <end position="162"/>
    </location>
</feature>
<feature type="compositionally biased region" description="Polar residues" evidence="1">
    <location>
        <begin position="359"/>
        <end position="368"/>
    </location>
</feature>
<feature type="transmembrane region" description="Helical" evidence="2">
    <location>
        <begin position="171"/>
        <end position="191"/>
    </location>
</feature>
<keyword evidence="2" id="KW-0812">Transmembrane</keyword>
<name>A0A067STH1_GALM3</name>
<organism evidence="3 4">
    <name type="scientific">Galerina marginata (strain CBS 339.88)</name>
    <dbReference type="NCBI Taxonomy" id="685588"/>
    <lineage>
        <taxon>Eukaryota</taxon>
        <taxon>Fungi</taxon>
        <taxon>Dikarya</taxon>
        <taxon>Basidiomycota</taxon>
        <taxon>Agaricomycotina</taxon>
        <taxon>Agaricomycetes</taxon>
        <taxon>Agaricomycetidae</taxon>
        <taxon>Agaricales</taxon>
        <taxon>Agaricineae</taxon>
        <taxon>Strophariaceae</taxon>
        <taxon>Galerina</taxon>
    </lineage>
</organism>